<feature type="non-terminal residue" evidence="1">
    <location>
        <position position="1"/>
    </location>
</feature>
<protein>
    <submittedName>
        <fullName evidence="1">Rapid ALkalinization Factor protein</fullName>
    </submittedName>
</protein>
<reference evidence="2" key="1">
    <citation type="journal article" date="2022" name="Nat. Commun.">
        <title>Chromosome evolution and the genetic basis of agronomically important traits in greater yam.</title>
        <authorList>
            <person name="Bredeson J.V."/>
            <person name="Lyons J.B."/>
            <person name="Oniyinde I.O."/>
            <person name="Okereke N.R."/>
            <person name="Kolade O."/>
            <person name="Nnabue I."/>
            <person name="Nwadili C.O."/>
            <person name="Hribova E."/>
            <person name="Parker M."/>
            <person name="Nwogha J."/>
            <person name="Shu S."/>
            <person name="Carlson J."/>
            <person name="Kariba R."/>
            <person name="Muthemba S."/>
            <person name="Knop K."/>
            <person name="Barton G.J."/>
            <person name="Sherwood A.V."/>
            <person name="Lopez-Montes A."/>
            <person name="Asiedu R."/>
            <person name="Jamnadass R."/>
            <person name="Muchugi A."/>
            <person name="Goodstein D."/>
            <person name="Egesi C.N."/>
            <person name="Featherston J."/>
            <person name="Asfaw A."/>
            <person name="Simpson G.G."/>
            <person name="Dolezel J."/>
            <person name="Hendre P.S."/>
            <person name="Van Deynze A."/>
            <person name="Kumar P.L."/>
            <person name="Obidiegwu J.E."/>
            <person name="Bhattacharjee R."/>
            <person name="Rokhsar D.S."/>
        </authorList>
    </citation>
    <scope>NUCLEOTIDE SEQUENCE [LARGE SCALE GENOMIC DNA]</scope>
    <source>
        <strain evidence="2">cv. TDa95/00328</strain>
    </source>
</reference>
<sequence length="133" mass="14784">FQYHAFQHGLVEFGAALIYPPIYLKPLFLFGGELLAVGDSVQFPAEKWAQKLQPCSGSISYEVFTSLECEEFGLSSREIYRRILAVGNHISYGALEPDTTPCSQPGMSYYNCRAGAEANPYRRGCNALTQCRS</sequence>
<keyword evidence="2" id="KW-1185">Reference proteome</keyword>
<evidence type="ECO:0000313" key="1">
    <source>
        <dbReference type="EMBL" id="KAH7676700.1"/>
    </source>
</evidence>
<gene>
    <name evidence="1" type="ORF">IHE45_07G034000</name>
</gene>
<name>A0ACB7VQP3_DIOAL</name>
<accession>A0ACB7VQP3</accession>
<dbReference type="Proteomes" id="UP000827976">
    <property type="component" value="Chromosome 7"/>
</dbReference>
<dbReference type="EMBL" id="CM037017">
    <property type="protein sequence ID" value="KAH7676700.1"/>
    <property type="molecule type" value="Genomic_DNA"/>
</dbReference>
<proteinExistence type="predicted"/>
<organism evidence="1 2">
    <name type="scientific">Dioscorea alata</name>
    <name type="common">Purple yam</name>
    <dbReference type="NCBI Taxonomy" id="55571"/>
    <lineage>
        <taxon>Eukaryota</taxon>
        <taxon>Viridiplantae</taxon>
        <taxon>Streptophyta</taxon>
        <taxon>Embryophyta</taxon>
        <taxon>Tracheophyta</taxon>
        <taxon>Spermatophyta</taxon>
        <taxon>Magnoliopsida</taxon>
        <taxon>Liliopsida</taxon>
        <taxon>Dioscoreales</taxon>
        <taxon>Dioscoreaceae</taxon>
        <taxon>Dioscorea</taxon>
    </lineage>
</organism>
<comment type="caution">
    <text evidence="1">The sequence shown here is derived from an EMBL/GenBank/DDBJ whole genome shotgun (WGS) entry which is preliminary data.</text>
</comment>
<evidence type="ECO:0000313" key="2">
    <source>
        <dbReference type="Proteomes" id="UP000827976"/>
    </source>
</evidence>